<feature type="compositionally biased region" description="Basic and acidic residues" evidence="1">
    <location>
        <begin position="244"/>
        <end position="253"/>
    </location>
</feature>
<dbReference type="InterPro" id="IPR010630">
    <property type="entry name" value="Olduvai_dom"/>
</dbReference>
<evidence type="ECO:0000259" key="2">
    <source>
        <dbReference type="PROSITE" id="PS51316"/>
    </source>
</evidence>
<comment type="caution">
    <text evidence="3">The sequence shown here is derived from an EMBL/GenBank/DDBJ whole genome shotgun (WGS) entry which is preliminary data.</text>
</comment>
<dbReference type="GO" id="GO:0060090">
    <property type="term" value="F:molecular adaptor activity"/>
    <property type="evidence" value="ECO:0007669"/>
    <property type="project" value="TreeGrafter"/>
</dbReference>
<dbReference type="Proteomes" id="UP000437017">
    <property type="component" value="Unassembled WGS sequence"/>
</dbReference>
<sequence>MARVSILQLLSNTETTFFTSYSTGGSLPGFPVLEQDRRETAALGFLLLRHEAEKGSSSTTLLSPVSCSPHEDIRRYDPLIQAQARELTHLRQKLQEGKDVCYFFMQHAKNTVKSFESLLRSTDVTYYQRQRFCELLAQGSQLAETLASKLITGNHHDRKDEDGQEPLAPRLSRGLQEEEVNEVLEDSLDERYLTHSSLHDSHQPPSSNAFVCDVQEATSAVDVARCTSHFYGQILESTAQLYNENRHQERKSEPSVSPESYSRDKWSKPTG</sequence>
<name>A0A643BP81_BALPH</name>
<dbReference type="GO" id="GO:0005813">
    <property type="term" value="C:centrosome"/>
    <property type="evidence" value="ECO:0007669"/>
    <property type="project" value="TreeGrafter"/>
</dbReference>
<dbReference type="GO" id="GO:1903358">
    <property type="term" value="P:regulation of Golgi organization"/>
    <property type="evidence" value="ECO:0007669"/>
    <property type="project" value="TreeGrafter"/>
</dbReference>
<gene>
    <name evidence="3" type="ORF">E2I00_005742</name>
</gene>
<keyword evidence="4" id="KW-1185">Reference proteome</keyword>
<dbReference type="PANTHER" id="PTHR46501">
    <property type="entry name" value="MYOMEGALIN"/>
    <property type="match status" value="1"/>
</dbReference>
<dbReference type="AlphaFoldDB" id="A0A643BP81"/>
<dbReference type="OrthoDB" id="9665129at2759"/>
<organism evidence="3 4">
    <name type="scientific">Balaenoptera physalus</name>
    <name type="common">Fin whale</name>
    <name type="synonym">Balaena physalus</name>
    <dbReference type="NCBI Taxonomy" id="9770"/>
    <lineage>
        <taxon>Eukaryota</taxon>
        <taxon>Metazoa</taxon>
        <taxon>Chordata</taxon>
        <taxon>Craniata</taxon>
        <taxon>Vertebrata</taxon>
        <taxon>Euteleostomi</taxon>
        <taxon>Mammalia</taxon>
        <taxon>Eutheria</taxon>
        <taxon>Laurasiatheria</taxon>
        <taxon>Artiodactyla</taxon>
        <taxon>Whippomorpha</taxon>
        <taxon>Cetacea</taxon>
        <taxon>Mysticeti</taxon>
        <taxon>Balaenopteridae</taxon>
        <taxon>Balaenoptera</taxon>
    </lineage>
</organism>
<feature type="compositionally biased region" description="Basic and acidic residues" evidence="1">
    <location>
        <begin position="261"/>
        <end position="271"/>
    </location>
</feature>
<accession>A0A643BP81</accession>
<dbReference type="GO" id="GO:0090063">
    <property type="term" value="P:positive regulation of microtubule nucleation"/>
    <property type="evidence" value="ECO:0007669"/>
    <property type="project" value="TreeGrafter"/>
</dbReference>
<feature type="domain" description="Olduvai" evidence="2">
    <location>
        <begin position="153"/>
        <end position="259"/>
    </location>
</feature>
<feature type="region of interest" description="Disordered" evidence="1">
    <location>
        <begin position="242"/>
        <end position="271"/>
    </location>
</feature>
<evidence type="ECO:0000313" key="4">
    <source>
        <dbReference type="Proteomes" id="UP000437017"/>
    </source>
</evidence>
<dbReference type="Pfam" id="PF06758">
    <property type="entry name" value="Olduvai"/>
    <property type="match status" value="1"/>
</dbReference>
<evidence type="ECO:0000256" key="1">
    <source>
        <dbReference type="SAM" id="MobiDB-lite"/>
    </source>
</evidence>
<evidence type="ECO:0000313" key="3">
    <source>
        <dbReference type="EMBL" id="KAB0389683.1"/>
    </source>
</evidence>
<proteinExistence type="predicted"/>
<dbReference type="PANTHER" id="PTHR46501:SF2">
    <property type="entry name" value="MYOMEGALIN"/>
    <property type="match status" value="1"/>
</dbReference>
<dbReference type="EMBL" id="SGJD01006711">
    <property type="protein sequence ID" value="KAB0389683.1"/>
    <property type="molecule type" value="Genomic_DNA"/>
</dbReference>
<dbReference type="InterPro" id="IPR052593">
    <property type="entry name" value="MT-associated_AKAP9-binding"/>
</dbReference>
<dbReference type="PROSITE" id="PS51316">
    <property type="entry name" value="ODV"/>
    <property type="match status" value="1"/>
</dbReference>
<reference evidence="3 4" key="1">
    <citation type="journal article" date="2019" name="PLoS ONE">
        <title>Genomic analyses reveal an absence of contemporary introgressive admixture between fin whales and blue whales, despite known hybrids.</title>
        <authorList>
            <person name="Westbury M.V."/>
            <person name="Petersen B."/>
            <person name="Lorenzen E.D."/>
        </authorList>
    </citation>
    <scope>NUCLEOTIDE SEQUENCE [LARGE SCALE GENOMIC DNA]</scope>
    <source>
        <strain evidence="3">FinWhale-01</strain>
    </source>
</reference>
<protein>
    <recommendedName>
        <fullName evidence="2">Olduvai domain-containing protein</fullName>
    </recommendedName>
</protein>
<dbReference type="SMART" id="SM01148">
    <property type="entry name" value="DUF1220"/>
    <property type="match status" value="1"/>
</dbReference>
<dbReference type="GO" id="GO:0005794">
    <property type="term" value="C:Golgi apparatus"/>
    <property type="evidence" value="ECO:0007669"/>
    <property type="project" value="TreeGrafter"/>
</dbReference>
<feature type="region of interest" description="Disordered" evidence="1">
    <location>
        <begin position="154"/>
        <end position="179"/>
    </location>
</feature>
<dbReference type="GO" id="GO:0007098">
    <property type="term" value="P:centrosome cycle"/>
    <property type="evidence" value="ECO:0007669"/>
    <property type="project" value="TreeGrafter"/>
</dbReference>